<name>A0A8H7S052_9FUNG</name>
<comment type="caution">
    <text evidence="2">The sequence shown here is derived from an EMBL/GenBank/DDBJ whole genome shotgun (WGS) entry which is preliminary data.</text>
</comment>
<feature type="region of interest" description="Disordered" evidence="1">
    <location>
        <begin position="124"/>
        <end position="150"/>
    </location>
</feature>
<feature type="compositionally biased region" description="Low complexity" evidence="1">
    <location>
        <begin position="173"/>
        <end position="185"/>
    </location>
</feature>
<feature type="compositionally biased region" description="Acidic residues" evidence="1">
    <location>
        <begin position="186"/>
        <end position="199"/>
    </location>
</feature>
<dbReference type="EMBL" id="JAEPRB010000119">
    <property type="protein sequence ID" value="KAG2221114.1"/>
    <property type="molecule type" value="Genomic_DNA"/>
</dbReference>
<dbReference type="Proteomes" id="UP000646827">
    <property type="component" value="Unassembled WGS sequence"/>
</dbReference>
<accession>A0A8H7S052</accession>
<protein>
    <submittedName>
        <fullName evidence="2">Uncharacterized protein</fullName>
    </submittedName>
</protein>
<feature type="region of interest" description="Disordered" evidence="1">
    <location>
        <begin position="172"/>
        <end position="199"/>
    </location>
</feature>
<reference evidence="2 3" key="1">
    <citation type="submission" date="2020-12" db="EMBL/GenBank/DDBJ databases">
        <title>Metabolic potential, ecology and presence of endohyphal bacteria is reflected in genomic diversity of Mucoromycotina.</title>
        <authorList>
            <person name="Muszewska A."/>
            <person name="Okrasinska A."/>
            <person name="Steczkiewicz K."/>
            <person name="Drgas O."/>
            <person name="Orlowska M."/>
            <person name="Perlinska-Lenart U."/>
            <person name="Aleksandrzak-Piekarczyk T."/>
            <person name="Szatraj K."/>
            <person name="Zielenkiewicz U."/>
            <person name="Pilsyk S."/>
            <person name="Malc E."/>
            <person name="Mieczkowski P."/>
            <person name="Kruszewska J.S."/>
            <person name="Biernat P."/>
            <person name="Pawlowska J."/>
        </authorList>
    </citation>
    <scope>NUCLEOTIDE SEQUENCE [LARGE SCALE GENOMIC DNA]</scope>
    <source>
        <strain evidence="2 3">CBS 142.35</strain>
    </source>
</reference>
<sequence>MDQKHNYYKDQHHDSPAQNDQQHSRYYDTYSIYNPPHQSQNLQNMQPPEKRARHSYQQTSSHYYNYCSHTNYFNSNYEYQQTSSYYDNYSSHNNYFNSNYEQQQQQQQQQQFYPYYYQSDYIDTSLNNPEQENTNNPAASSNTIATTSPPALSIDIGTLILLDKSEKSMAAISDNDSNSDNNNSFSEDEAEESEDKEDEGYAYEYEDEEMENDSDSVTSYYTASNEHIGSDEDEEDKDNENNATLLSHIHSTTEKMGWKKGKHLINLIEKYGEEPGVKQMEGALEHHHIKLPIHTKMFLDKPGT</sequence>
<gene>
    <name evidence="2" type="ORF">INT45_008635</name>
</gene>
<organism evidence="2 3">
    <name type="scientific">Circinella minor</name>
    <dbReference type="NCBI Taxonomy" id="1195481"/>
    <lineage>
        <taxon>Eukaryota</taxon>
        <taxon>Fungi</taxon>
        <taxon>Fungi incertae sedis</taxon>
        <taxon>Mucoromycota</taxon>
        <taxon>Mucoromycotina</taxon>
        <taxon>Mucoromycetes</taxon>
        <taxon>Mucorales</taxon>
        <taxon>Lichtheimiaceae</taxon>
        <taxon>Circinella</taxon>
    </lineage>
</organism>
<feature type="region of interest" description="Disordered" evidence="1">
    <location>
        <begin position="1"/>
        <end position="57"/>
    </location>
</feature>
<evidence type="ECO:0000313" key="3">
    <source>
        <dbReference type="Proteomes" id="UP000646827"/>
    </source>
</evidence>
<feature type="compositionally biased region" description="Basic and acidic residues" evidence="1">
    <location>
        <begin position="1"/>
        <end position="15"/>
    </location>
</feature>
<evidence type="ECO:0000256" key="1">
    <source>
        <dbReference type="SAM" id="MobiDB-lite"/>
    </source>
</evidence>
<feature type="compositionally biased region" description="Polar residues" evidence="1">
    <location>
        <begin position="36"/>
        <end position="46"/>
    </location>
</feature>
<dbReference type="AlphaFoldDB" id="A0A8H7S052"/>
<keyword evidence="3" id="KW-1185">Reference proteome</keyword>
<proteinExistence type="predicted"/>
<evidence type="ECO:0000313" key="2">
    <source>
        <dbReference type="EMBL" id="KAG2221114.1"/>
    </source>
</evidence>